<evidence type="ECO:0000313" key="1">
    <source>
        <dbReference type="EMBL" id="MBP1926909.1"/>
    </source>
</evidence>
<gene>
    <name evidence="1" type="ORF">J2Z76_002781</name>
</gene>
<dbReference type="RefSeq" id="WP_209512631.1">
    <property type="nucleotide sequence ID" value="NZ_JAGGKS010000009.1"/>
</dbReference>
<keyword evidence="1" id="KW-0418">Kinase</keyword>
<dbReference type="Proteomes" id="UP001519342">
    <property type="component" value="Unassembled WGS sequence"/>
</dbReference>
<dbReference type="EMBL" id="JAGGKS010000009">
    <property type="protein sequence ID" value="MBP1926909.1"/>
    <property type="molecule type" value="Genomic_DNA"/>
</dbReference>
<comment type="caution">
    <text evidence="1">The sequence shown here is derived from an EMBL/GenBank/DDBJ whole genome shotgun (WGS) entry which is preliminary data.</text>
</comment>
<sequence length="76" mass="8739">MDKIIKKMLEMSKLDSEPIEINFESVSLNEISSEIINRYKNICDEKSITTYITGEAVVKESYKIIVSCRKCINSCK</sequence>
<dbReference type="Gene3D" id="3.30.565.10">
    <property type="entry name" value="Histidine kinase-like ATPase, C-terminal domain"/>
    <property type="match status" value="1"/>
</dbReference>
<name>A0ABS4GGT5_9FIRM</name>
<evidence type="ECO:0000313" key="2">
    <source>
        <dbReference type="Proteomes" id="UP001519342"/>
    </source>
</evidence>
<organism evidence="1 2">
    <name type="scientific">Sedimentibacter acidaminivorans</name>
    <dbReference type="NCBI Taxonomy" id="913099"/>
    <lineage>
        <taxon>Bacteria</taxon>
        <taxon>Bacillati</taxon>
        <taxon>Bacillota</taxon>
        <taxon>Tissierellia</taxon>
        <taxon>Sedimentibacter</taxon>
    </lineage>
</organism>
<proteinExistence type="predicted"/>
<keyword evidence="2" id="KW-1185">Reference proteome</keyword>
<keyword evidence="1" id="KW-0808">Transferase</keyword>
<dbReference type="GO" id="GO:0016301">
    <property type="term" value="F:kinase activity"/>
    <property type="evidence" value="ECO:0007669"/>
    <property type="project" value="UniProtKB-KW"/>
</dbReference>
<accession>A0ABS4GGT5</accession>
<protein>
    <submittedName>
        <fullName evidence="1">Signal transduction histidine kinase</fullName>
    </submittedName>
</protein>
<dbReference type="InterPro" id="IPR036890">
    <property type="entry name" value="HATPase_C_sf"/>
</dbReference>
<reference evidence="1 2" key="1">
    <citation type="submission" date="2021-03" db="EMBL/GenBank/DDBJ databases">
        <title>Genomic Encyclopedia of Type Strains, Phase IV (KMG-IV): sequencing the most valuable type-strain genomes for metagenomic binning, comparative biology and taxonomic classification.</title>
        <authorList>
            <person name="Goeker M."/>
        </authorList>
    </citation>
    <scope>NUCLEOTIDE SEQUENCE [LARGE SCALE GENOMIC DNA]</scope>
    <source>
        <strain evidence="1 2">DSM 24004</strain>
    </source>
</reference>